<evidence type="ECO:0000313" key="2">
    <source>
        <dbReference type="Proteomes" id="UP001305414"/>
    </source>
</evidence>
<accession>A0AAN7Z595</accession>
<proteinExistence type="predicted"/>
<dbReference type="EMBL" id="JAWHQM010000223">
    <property type="protein sequence ID" value="KAK5637670.1"/>
    <property type="molecule type" value="Genomic_DNA"/>
</dbReference>
<dbReference type="AlphaFoldDB" id="A0AAN7Z595"/>
<dbReference type="Proteomes" id="UP001305414">
    <property type="component" value="Unassembled WGS sequence"/>
</dbReference>
<protein>
    <submittedName>
        <fullName evidence="1">Uncharacterized protein</fullName>
    </submittedName>
</protein>
<gene>
    <name evidence="1" type="ORF">RRF57_013385</name>
</gene>
<sequence>MTPAPTSVGWLTSSANNGHVHRPSEALLRPLHILLGPAVVVYRELSHHLPVLLGRQCDALAVHELPEHEWMREPMAQKLDQLVAEPYVDRYVELLQLRGLLSQNPLETLELTIQDLLVSCLERSAEPLENRVAAADQKRVSLRPVIGDT</sequence>
<reference evidence="1 2" key="1">
    <citation type="submission" date="2023-10" db="EMBL/GenBank/DDBJ databases">
        <title>Draft genome sequence of Xylaria bambusicola isolate GMP-LS, the root and basal stem rot pathogen of sugarcane in Indonesia.</title>
        <authorList>
            <person name="Selvaraj P."/>
            <person name="Muralishankar V."/>
            <person name="Muruganantham S."/>
            <person name="Sp S."/>
            <person name="Haryani S."/>
            <person name="Lau K.J.X."/>
            <person name="Naqvi N.I."/>
        </authorList>
    </citation>
    <scope>NUCLEOTIDE SEQUENCE [LARGE SCALE GENOMIC DNA]</scope>
    <source>
        <strain evidence="1">GMP-LS</strain>
    </source>
</reference>
<evidence type="ECO:0000313" key="1">
    <source>
        <dbReference type="EMBL" id="KAK5637670.1"/>
    </source>
</evidence>
<keyword evidence="2" id="KW-1185">Reference proteome</keyword>
<name>A0AAN7Z595_9PEZI</name>
<organism evidence="1 2">
    <name type="scientific">Xylaria bambusicola</name>
    <dbReference type="NCBI Taxonomy" id="326684"/>
    <lineage>
        <taxon>Eukaryota</taxon>
        <taxon>Fungi</taxon>
        <taxon>Dikarya</taxon>
        <taxon>Ascomycota</taxon>
        <taxon>Pezizomycotina</taxon>
        <taxon>Sordariomycetes</taxon>
        <taxon>Xylariomycetidae</taxon>
        <taxon>Xylariales</taxon>
        <taxon>Xylariaceae</taxon>
        <taxon>Xylaria</taxon>
    </lineage>
</organism>
<comment type="caution">
    <text evidence="1">The sequence shown here is derived from an EMBL/GenBank/DDBJ whole genome shotgun (WGS) entry which is preliminary data.</text>
</comment>